<dbReference type="InterPro" id="IPR001073">
    <property type="entry name" value="C1q_dom"/>
</dbReference>
<evidence type="ECO:0000259" key="6">
    <source>
        <dbReference type="PROSITE" id="PS50871"/>
    </source>
</evidence>
<proteinExistence type="predicted"/>
<feature type="coiled-coil region" evidence="4">
    <location>
        <begin position="421"/>
        <end position="497"/>
    </location>
</feature>
<dbReference type="SMART" id="SM00110">
    <property type="entry name" value="C1Q"/>
    <property type="match status" value="1"/>
</dbReference>
<feature type="coiled-coil region" evidence="4">
    <location>
        <begin position="860"/>
        <end position="947"/>
    </location>
</feature>
<feature type="coiled-coil region" evidence="4">
    <location>
        <begin position="994"/>
        <end position="1060"/>
    </location>
</feature>
<feature type="compositionally biased region" description="Basic and acidic residues" evidence="5">
    <location>
        <begin position="1324"/>
        <end position="1336"/>
    </location>
</feature>
<dbReference type="EMBL" id="CACVKT020006861">
    <property type="protein sequence ID" value="CAC5403858.1"/>
    <property type="molecule type" value="Genomic_DNA"/>
</dbReference>
<comment type="subcellular location">
    <subcellularLocation>
        <location evidence="1">Secreted</location>
    </subcellularLocation>
</comment>
<evidence type="ECO:0000313" key="7">
    <source>
        <dbReference type="EMBL" id="CAC5403858.1"/>
    </source>
</evidence>
<keyword evidence="4" id="KW-0175">Coiled coil</keyword>
<feature type="compositionally biased region" description="Polar residues" evidence="5">
    <location>
        <begin position="289"/>
        <end position="299"/>
    </location>
</feature>
<dbReference type="InterPro" id="IPR050822">
    <property type="entry name" value="Cerebellin_Synaptic_Org"/>
</dbReference>
<feature type="coiled-coil region" evidence="4">
    <location>
        <begin position="551"/>
        <end position="736"/>
    </location>
</feature>
<accession>A0A6J8D544</accession>
<dbReference type="PANTHER" id="PTHR22923">
    <property type="entry name" value="CEREBELLIN-RELATED"/>
    <property type="match status" value="1"/>
</dbReference>
<reference evidence="7 8" key="1">
    <citation type="submission" date="2020-06" db="EMBL/GenBank/DDBJ databases">
        <authorList>
            <person name="Li R."/>
            <person name="Bekaert M."/>
        </authorList>
    </citation>
    <scope>NUCLEOTIDE SEQUENCE [LARGE SCALE GENOMIC DNA]</scope>
    <source>
        <strain evidence="8">wild</strain>
    </source>
</reference>
<dbReference type="SUPFAM" id="SSF49842">
    <property type="entry name" value="TNF-like"/>
    <property type="match status" value="1"/>
</dbReference>
<name>A0A6J8D544_MYTCO</name>
<evidence type="ECO:0000256" key="5">
    <source>
        <dbReference type="SAM" id="MobiDB-lite"/>
    </source>
</evidence>
<protein>
    <recommendedName>
        <fullName evidence="6">C1q domain-containing protein</fullName>
    </recommendedName>
</protein>
<evidence type="ECO:0000256" key="3">
    <source>
        <dbReference type="ARBA" id="ARBA00022729"/>
    </source>
</evidence>
<feature type="coiled-coil region" evidence="4">
    <location>
        <begin position="357"/>
        <end position="384"/>
    </location>
</feature>
<evidence type="ECO:0000313" key="8">
    <source>
        <dbReference type="Proteomes" id="UP000507470"/>
    </source>
</evidence>
<dbReference type="Pfam" id="PF16026">
    <property type="entry name" value="MIEAP"/>
    <property type="match status" value="1"/>
</dbReference>
<evidence type="ECO:0000256" key="1">
    <source>
        <dbReference type="ARBA" id="ARBA00004613"/>
    </source>
</evidence>
<keyword evidence="8" id="KW-1185">Reference proteome</keyword>
<dbReference type="PANTHER" id="PTHR22923:SF116">
    <property type="entry name" value="C1Q DOMAIN-CONTAINING PROTEIN"/>
    <property type="match status" value="1"/>
</dbReference>
<evidence type="ECO:0000256" key="4">
    <source>
        <dbReference type="SAM" id="Coils"/>
    </source>
</evidence>
<sequence>MKSIQYQLKLVEENDGKCDCTGRSSGPDKVAFMAKNSDSLRNLPSKAVLVFNTVITNLGNGYDSSNGIFTAPSNGVYIFSWTVLCLHGKEFYNQLILNENIIAKNYASSVKVADHASGSQNVILEIKKDDRVFIRIQEGRTGQYMYGDGWSTFSGYKLYNIRNNDSSTSYGLWLDLENWTSVALERRYSNTGRTMTRQAQKYDKNEMRLKLITLNEKRTEVNLNYLRNDLDLWHRKVGAWLDNKKTNPPKDEIKTLGIEVVQRLYIRKVLKKKDIDDIKFPEPPLSPKRSCSASPNRQTSPGSGSVSRRSKSISRVSRKDQHENRDIKLKLEFEDEHQAYVPKKQSSLVSEKYYIENVNLKEEIKRLHRCHEDIEKEKENLKQKSLKQFEDFVRNCEENTKELRLENIHLKESLIWTDTQYRQLEERNIELNGQLIELREKHAHCIQPRDIEKYKKEANMTKYENLKLKEDLESYRLKEAETNLDKSAANIECLVKERMSLKNVIENQKKHILEIQNRADATAKDANTAILHYTDEGNKYKEANDKAQAIVLKTRMEKDELLTKLKKLKAEKQQYQKSINSIHVMQKKIKELEKEKKCSTECNTNLSHKLATYESQLQELLNKQRDLETLKREGKSNRKLQEENDTLRNALFEMENKHSADIRQHIQEEEKCKRNISNLKKERDDARTKAGSHNQELNYNAFARMKEQEVLYSVEKSSLEEKVEDLKYQLAQTESNGLDAASRYVTDDYNKEQLDQKNEEIVRLTRMVYSLDERLKLSTEQNKSLEAEKEEQIRRVQDLSDQLNDFEERCSSQSNKRLSDIEKQNVSLNKELSMALGGLAKAREEYTNLENRCILDKEMIKSLKSEKDVLEIEKNNLNDQIRQLQEQWDRFKNDESTQQELSRKEITSLQRQEVKLQQDNQALRKQLHSLENKISEQDRRFKHTESDDLKYHQRSKAELESLQRLYDTLVTDHRILEAKYETVNKERSKQDAMVAQQSDENNRLKKELKIAKAELHTAERERDKFSQNLQQELNCGKLELDRLKKEKTELITEFEVQSKKYIDKIYKLELENKTLHERFSSGEKTSQYTAYELMQLKSNYETCKKQKADAENELLRFKLSVTDFETKLREKESHQNQICEQYEQEIRKLKRQIEEIKESLTKAEHQRCAKCDEYQINLTMSEREKEELQRKYTIAITSGHNTEKEVQELKDLIQEERNKRREIQEELNTMEKEKKDLEIKFRLKSTATSKESELQTENTKLKQRLAVNNENNLSLQKENEKLKSLVNEKGREVQNMDSRLQEFVNSKENSEVLRKQMGNLKLENSDLNKRLADNNEKNSSLLRENEKLKNNLEEKRRNIKNFESRLADNNEEKSSLNNENRQLTSVIKEKEREIKNLEARLQDLTDSNESSNVLRKQLQNLQLELNKRIEEKTSLHNENKELKHILQENLAQVKSLETRLADKSKQQLSLNNENNELKEILQEKLSEVKSLETRLKQYAEKIEGFSQLKRHIDKLQSDNAELNQKCRHLKTVEKDVQKLKQEKQQLETEIITQKQNNETLNSRLEILSVEKLEIEDRLRRRSPQVVTDPRNCQNCWKYRNDISDLKREINDLRDRLSEAAGNKLRDNNPNIADLSDMNRPTSLAEKFSSLYTDEYTDAMEVIEDDMDEAASVKVMLEWLKSCYSWCQKLAKEQRDTLINKSIGFMQNHGGQNVVLSDRCLIFVKEFQKKIAVESLVVVGQICHVKSVTQQSLSSENYIVKYIKKCSELCWMMQISDPPLYLNFDVNSGENLNKNDYNVFTKSGSKIDYLVWPVLYLHKTGPMLAKGVAQGK</sequence>
<feature type="region of interest" description="Disordered" evidence="5">
    <location>
        <begin position="1324"/>
        <end position="1349"/>
    </location>
</feature>
<feature type="domain" description="C1q" evidence="6">
    <location>
        <begin position="25"/>
        <end position="164"/>
    </location>
</feature>
<evidence type="ECO:0000256" key="2">
    <source>
        <dbReference type="ARBA" id="ARBA00022525"/>
    </source>
</evidence>
<dbReference type="InterPro" id="IPR008983">
    <property type="entry name" value="Tumour_necrosis_fac-like_dom"/>
</dbReference>
<dbReference type="PRINTS" id="PR00007">
    <property type="entry name" value="COMPLEMNTC1Q"/>
</dbReference>
<dbReference type="PROSITE" id="PS50871">
    <property type="entry name" value="C1Q"/>
    <property type="match status" value="1"/>
</dbReference>
<dbReference type="GO" id="GO:0005576">
    <property type="term" value="C:extracellular region"/>
    <property type="evidence" value="ECO:0007669"/>
    <property type="project" value="UniProtKB-SubCell"/>
</dbReference>
<keyword evidence="2" id="KW-0964">Secreted</keyword>
<feature type="coiled-coil region" evidence="4">
    <location>
        <begin position="775"/>
        <end position="816"/>
    </location>
</feature>
<dbReference type="Pfam" id="PF00386">
    <property type="entry name" value="C1q"/>
    <property type="match status" value="1"/>
</dbReference>
<dbReference type="Proteomes" id="UP000507470">
    <property type="component" value="Unassembled WGS sequence"/>
</dbReference>
<dbReference type="Gene3D" id="2.60.120.40">
    <property type="match status" value="1"/>
</dbReference>
<keyword evidence="3" id="KW-0732">Signal</keyword>
<dbReference type="OrthoDB" id="6121564at2759"/>
<feature type="region of interest" description="Disordered" evidence="5">
    <location>
        <begin position="277"/>
        <end position="323"/>
    </location>
</feature>
<gene>
    <name evidence="7" type="ORF">MCOR_37714</name>
</gene>
<organism evidence="7 8">
    <name type="scientific">Mytilus coruscus</name>
    <name type="common">Sea mussel</name>
    <dbReference type="NCBI Taxonomy" id="42192"/>
    <lineage>
        <taxon>Eukaryota</taxon>
        <taxon>Metazoa</taxon>
        <taxon>Spiralia</taxon>
        <taxon>Lophotrochozoa</taxon>
        <taxon>Mollusca</taxon>
        <taxon>Bivalvia</taxon>
        <taxon>Autobranchia</taxon>
        <taxon>Pteriomorphia</taxon>
        <taxon>Mytilida</taxon>
        <taxon>Mytiloidea</taxon>
        <taxon>Mytilidae</taxon>
        <taxon>Mytilinae</taxon>
        <taxon>Mytilus</taxon>
    </lineage>
</organism>
<feature type="coiled-coil region" evidence="4">
    <location>
        <begin position="1093"/>
        <end position="1240"/>
    </location>
</feature>
<dbReference type="InterPro" id="IPR031981">
    <property type="entry name" value="MIEAP_C"/>
</dbReference>